<proteinExistence type="predicted"/>
<dbReference type="PANTHER" id="PTHR43798">
    <property type="entry name" value="MONOACYLGLYCEROL LIPASE"/>
    <property type="match status" value="1"/>
</dbReference>
<dbReference type="AlphaFoldDB" id="A0A6J7QLW6"/>
<organism evidence="4">
    <name type="scientific">freshwater metagenome</name>
    <dbReference type="NCBI Taxonomy" id="449393"/>
    <lineage>
        <taxon>unclassified sequences</taxon>
        <taxon>metagenomes</taxon>
        <taxon>ecological metagenomes</taxon>
    </lineage>
</organism>
<dbReference type="EMBL" id="CAFBLT010000001">
    <property type="protein sequence ID" value="CAB4878279.1"/>
    <property type="molecule type" value="Genomic_DNA"/>
</dbReference>
<dbReference type="InterPro" id="IPR000073">
    <property type="entry name" value="AB_hydrolase_1"/>
</dbReference>
<dbReference type="Pfam" id="PF00561">
    <property type="entry name" value="Abhydrolase_1"/>
    <property type="match status" value="1"/>
</dbReference>
<dbReference type="Gene3D" id="3.40.50.1820">
    <property type="entry name" value="alpha/beta hydrolase"/>
    <property type="match status" value="1"/>
</dbReference>
<dbReference type="GO" id="GO:0016020">
    <property type="term" value="C:membrane"/>
    <property type="evidence" value="ECO:0007669"/>
    <property type="project" value="TreeGrafter"/>
</dbReference>
<dbReference type="PANTHER" id="PTHR43798:SF33">
    <property type="entry name" value="HYDROLASE, PUTATIVE (AFU_ORTHOLOGUE AFUA_2G14860)-RELATED"/>
    <property type="match status" value="1"/>
</dbReference>
<accession>A0A6J7QLW6</accession>
<evidence type="ECO:0000313" key="3">
    <source>
        <dbReference type="EMBL" id="CAB4878279.1"/>
    </source>
</evidence>
<dbReference type="InterPro" id="IPR050266">
    <property type="entry name" value="AB_hydrolase_sf"/>
</dbReference>
<dbReference type="PRINTS" id="PR00111">
    <property type="entry name" value="ABHYDROLASE"/>
</dbReference>
<sequence>MVVSVTEQARAQGKVVRGHAESTVDFAQRTFRRHIRGKTDISMIPGSLTVDGLELRYAVSNNDTAHPEQQWAINLHGFFAGGSMYHRESERLAEAFGWRVINPSLPGFGGSDPLAWNEISMSSLTRRVEALIDHFGINEVILIGHSMGAGVAIEYAAMHPQRVLGIIYRDGVSTPAWQERRGIFPFLVSKVVPDVAPVADLVASVAFDLPDLFVGRMLSTVRSVLPDLRLNLKTLARSAPVASMLMTTDQTAHVHAVQKQAIPILAEWGCFDHVTTASTAREFSKAAEVEVQWVPGGHSWMLARPSGQADILRYVDSGRSFMEEISARDAFLKETRPHLRSVI</sequence>
<evidence type="ECO:0000259" key="1">
    <source>
        <dbReference type="Pfam" id="PF00561"/>
    </source>
</evidence>
<protein>
    <submittedName>
        <fullName evidence="4">Unannotated protein</fullName>
    </submittedName>
</protein>
<dbReference type="EMBL" id="CAFABE010000005">
    <property type="protein sequence ID" value="CAB4817675.1"/>
    <property type="molecule type" value="Genomic_DNA"/>
</dbReference>
<evidence type="ECO:0000313" key="2">
    <source>
        <dbReference type="EMBL" id="CAB4817675.1"/>
    </source>
</evidence>
<dbReference type="SUPFAM" id="SSF53474">
    <property type="entry name" value="alpha/beta-Hydrolases"/>
    <property type="match status" value="1"/>
</dbReference>
<dbReference type="InterPro" id="IPR029058">
    <property type="entry name" value="AB_hydrolase_fold"/>
</dbReference>
<reference evidence="4" key="1">
    <citation type="submission" date="2020-05" db="EMBL/GenBank/DDBJ databases">
        <authorList>
            <person name="Chiriac C."/>
            <person name="Salcher M."/>
            <person name="Ghai R."/>
            <person name="Kavagutti S V."/>
        </authorList>
    </citation>
    <scope>NUCLEOTIDE SEQUENCE</scope>
</reference>
<gene>
    <name evidence="2" type="ORF">UFOPK3164_00192</name>
    <name evidence="3" type="ORF">UFOPK3427_01275</name>
    <name evidence="4" type="ORF">UFOPK4112_00563</name>
</gene>
<feature type="domain" description="AB hydrolase-1" evidence="1">
    <location>
        <begin position="73"/>
        <end position="286"/>
    </location>
</feature>
<dbReference type="EMBL" id="CAFBPM010000004">
    <property type="protein sequence ID" value="CAB5015412.1"/>
    <property type="molecule type" value="Genomic_DNA"/>
</dbReference>
<name>A0A6J7QLW6_9ZZZZ</name>
<evidence type="ECO:0000313" key="4">
    <source>
        <dbReference type="EMBL" id="CAB5015412.1"/>
    </source>
</evidence>